<dbReference type="Pfam" id="PF00620">
    <property type="entry name" value="RhoGAP"/>
    <property type="match status" value="1"/>
</dbReference>
<dbReference type="EMBL" id="LT598484">
    <property type="protein sequence ID" value="SCU99473.1"/>
    <property type="molecule type" value="Genomic_DNA"/>
</dbReference>
<dbReference type="InterPro" id="IPR001251">
    <property type="entry name" value="CRAL-TRIO_dom"/>
</dbReference>
<dbReference type="CDD" id="cd00159">
    <property type="entry name" value="RhoGAP"/>
    <property type="match status" value="1"/>
</dbReference>
<dbReference type="SMART" id="SM00324">
    <property type="entry name" value="RhoGAP"/>
    <property type="match status" value="1"/>
</dbReference>
<feature type="region of interest" description="Disordered" evidence="1">
    <location>
        <begin position="565"/>
        <end position="584"/>
    </location>
</feature>
<protein>
    <submittedName>
        <fullName evidence="3">LAME_0G03312g1_1</fullName>
    </submittedName>
</protein>
<dbReference type="Gene3D" id="3.40.525.10">
    <property type="entry name" value="CRAL-TRIO lipid binding domain"/>
    <property type="match status" value="1"/>
</dbReference>
<reference evidence="4" key="1">
    <citation type="submission" date="2016-03" db="EMBL/GenBank/DDBJ databases">
        <authorList>
            <person name="Devillers Hugo."/>
        </authorList>
    </citation>
    <scope>NUCLEOTIDE SEQUENCE [LARGE SCALE GENOMIC DNA]</scope>
</reference>
<dbReference type="GO" id="GO:0007165">
    <property type="term" value="P:signal transduction"/>
    <property type="evidence" value="ECO:0007669"/>
    <property type="project" value="InterPro"/>
</dbReference>
<dbReference type="InterPro" id="IPR008936">
    <property type="entry name" value="Rho_GTPase_activation_prot"/>
</dbReference>
<feature type="compositionally biased region" description="Polar residues" evidence="1">
    <location>
        <begin position="443"/>
        <end position="454"/>
    </location>
</feature>
<keyword evidence="4" id="KW-1185">Reference proteome</keyword>
<dbReference type="OrthoDB" id="410651at2759"/>
<evidence type="ECO:0000259" key="2">
    <source>
        <dbReference type="SMART" id="SM00324"/>
    </source>
</evidence>
<evidence type="ECO:0000256" key="1">
    <source>
        <dbReference type="SAM" id="MobiDB-lite"/>
    </source>
</evidence>
<proteinExistence type="predicted"/>
<accession>A0A1G4K6J2</accession>
<dbReference type="AlphaFoldDB" id="A0A1G4K6J2"/>
<dbReference type="InterPro" id="IPR000198">
    <property type="entry name" value="RhoGAP_dom"/>
</dbReference>
<sequence>MEPNIEVNLDNVFFKSYTVDPNCQCPIFVFDSTYLPSTDQIEDREVYDLLINETMNKLVAKLPDTPFSLVVFSSGFSQNNISWIYGVKMYSKIPKTTRAKIRKFMIVHESLFVRTVYQVLSNALNINPFKAKQSSSDSIIIQHLSNLEELAGVVDITKLRMSLNVYLYDYHLTETTDISYSPRDPKSALANRQYRQLVFDKIFKRLRIEAPRHQLVFQRPGSYQKVNILLGVIARNNYVDLSQWDIYSLGTIFLNFIKGKSKPIFSIDLIPLPISECVDYTYNTFVNMMMHNGYYELTSYIFELFLALLDNSETTLHDYKSLSKCLTPTLYHEKVSMKSSDRLAIGYRYTNNVLMHFRELKQRIELTGDLAAPSIQAVNANLPSRLANNAPKVPPPRKASPVRSTSSRAMSPTRSTSSSVTHFDKSADAPTRAPPLPRRADQESQQEIRQSSTPILRPDSPSVTSTDSFNTENSMPSSAATNDDLYSEEAVEFHQKLTLSPRIASGSSIHFDESGTNTELRLISEEAVRSRPRVPNNEFEIDQSKMNLLLKNNEKIRKFDKELRKKKQQAADPNFSSSPSKGYSDIRAGNKVSQLAALYEERLIGIRVMEDMRRNQ</sequence>
<organism evidence="3 4">
    <name type="scientific">Lachancea meyersii CBS 8951</name>
    <dbReference type="NCBI Taxonomy" id="1266667"/>
    <lineage>
        <taxon>Eukaryota</taxon>
        <taxon>Fungi</taxon>
        <taxon>Dikarya</taxon>
        <taxon>Ascomycota</taxon>
        <taxon>Saccharomycotina</taxon>
        <taxon>Saccharomycetes</taxon>
        <taxon>Saccharomycetales</taxon>
        <taxon>Saccharomycetaceae</taxon>
        <taxon>Lachancea</taxon>
    </lineage>
</organism>
<feature type="compositionally biased region" description="Polar residues" evidence="1">
    <location>
        <begin position="461"/>
        <end position="481"/>
    </location>
</feature>
<feature type="domain" description="Rho-GAP" evidence="2">
    <location>
        <begin position="193"/>
        <end position="362"/>
    </location>
</feature>
<name>A0A1G4K6J2_9SACH</name>
<dbReference type="Gene3D" id="1.10.555.10">
    <property type="entry name" value="Rho GTPase activation protein"/>
    <property type="match status" value="1"/>
</dbReference>
<dbReference type="Proteomes" id="UP000191144">
    <property type="component" value="Chromosome G"/>
</dbReference>
<dbReference type="SUPFAM" id="SSF48350">
    <property type="entry name" value="GTPase activation domain, GAP"/>
    <property type="match status" value="1"/>
</dbReference>
<evidence type="ECO:0000313" key="3">
    <source>
        <dbReference type="EMBL" id="SCU99473.1"/>
    </source>
</evidence>
<dbReference type="InterPro" id="IPR036865">
    <property type="entry name" value="CRAL-TRIO_dom_sf"/>
</dbReference>
<gene>
    <name evidence="3" type="ORF">LAME_0G03312G</name>
</gene>
<evidence type="ECO:0000313" key="4">
    <source>
        <dbReference type="Proteomes" id="UP000191144"/>
    </source>
</evidence>
<feature type="region of interest" description="Disordered" evidence="1">
    <location>
        <begin position="385"/>
        <end position="483"/>
    </location>
</feature>
<feature type="compositionally biased region" description="Polar residues" evidence="1">
    <location>
        <begin position="402"/>
        <end position="421"/>
    </location>
</feature>
<dbReference type="Pfam" id="PF13716">
    <property type="entry name" value="CRAL_TRIO_2"/>
    <property type="match status" value="1"/>
</dbReference>